<reference evidence="1" key="1">
    <citation type="submission" date="2020-11" db="EMBL/GenBank/DDBJ databases">
        <authorList>
            <consortium name="DOE Joint Genome Institute"/>
            <person name="Ahrendt S."/>
            <person name="Riley R."/>
            <person name="Andreopoulos W."/>
            <person name="Labutti K."/>
            <person name="Pangilinan J."/>
            <person name="Ruiz-Duenas F.J."/>
            <person name="Barrasa J.M."/>
            <person name="Sanchez-Garcia M."/>
            <person name="Camarero S."/>
            <person name="Miyauchi S."/>
            <person name="Serrano A."/>
            <person name="Linde D."/>
            <person name="Babiker R."/>
            <person name="Drula E."/>
            <person name="Ayuso-Fernandez I."/>
            <person name="Pacheco R."/>
            <person name="Padilla G."/>
            <person name="Ferreira P."/>
            <person name="Barriuso J."/>
            <person name="Kellner H."/>
            <person name="Castanera R."/>
            <person name="Alfaro M."/>
            <person name="Ramirez L."/>
            <person name="Pisabarro A.G."/>
            <person name="Kuo A."/>
            <person name="Tritt A."/>
            <person name="Lipzen A."/>
            <person name="He G."/>
            <person name="Yan M."/>
            <person name="Ng V."/>
            <person name="Cullen D."/>
            <person name="Martin F."/>
            <person name="Rosso M.-N."/>
            <person name="Henrissat B."/>
            <person name="Hibbett D."/>
            <person name="Martinez A.T."/>
            <person name="Grigoriev I.V."/>
        </authorList>
    </citation>
    <scope>NUCLEOTIDE SEQUENCE</scope>
    <source>
        <strain evidence="1">CBS 247.69</strain>
    </source>
</reference>
<dbReference type="Proteomes" id="UP000807353">
    <property type="component" value="Unassembled WGS sequence"/>
</dbReference>
<accession>A0A9P5Y3B1</accession>
<evidence type="ECO:0000313" key="2">
    <source>
        <dbReference type="Proteomes" id="UP000807353"/>
    </source>
</evidence>
<protein>
    <recommendedName>
        <fullName evidence="3">HNH nuclease domain-containing protein</fullName>
    </recommendedName>
</protein>
<evidence type="ECO:0000313" key="1">
    <source>
        <dbReference type="EMBL" id="KAF9462692.1"/>
    </source>
</evidence>
<name>A0A9P5Y3B1_9AGAR</name>
<sequence length="351" mass="38924">MAATTHRPEIQVYASFPLVLAFGADLNLGADNWNWILCLTLPLETLGVLQFSHKPYKWIRYAIGVVIGAKGHLSSSSALLNVVDYNAGLPTEMFPIDPKIARTKVTSSVTTSRAAQFRSNVADWDGNQCVLKGTDELYYPVAGDLIHDIDSVRNGLFMNSFTHVVVGMHVAFLPTSNFAMNTADIDLTASPDEKRCTAHLFAPNYPGAFGGMRVPPFGSPLRISDTPDWPPAIVFDAVYASAVLHHFGTQILKDVIVKTWMDTYAEGIMGQAHAEFKSITNARALAEAKRQKRAQERQTRYEARAVPDTFDMLLAMPYISAMLRNAEEKAATEEQECVQEKVETWKRQVEP</sequence>
<dbReference type="OrthoDB" id="3269637at2759"/>
<keyword evidence="2" id="KW-1185">Reference proteome</keyword>
<comment type="caution">
    <text evidence="1">The sequence shown here is derived from an EMBL/GenBank/DDBJ whole genome shotgun (WGS) entry which is preliminary data.</text>
</comment>
<proteinExistence type="predicted"/>
<dbReference type="EMBL" id="MU150269">
    <property type="protein sequence ID" value="KAF9462692.1"/>
    <property type="molecule type" value="Genomic_DNA"/>
</dbReference>
<evidence type="ECO:0008006" key="3">
    <source>
        <dbReference type="Google" id="ProtNLM"/>
    </source>
</evidence>
<organism evidence="1 2">
    <name type="scientific">Collybia nuda</name>
    <dbReference type="NCBI Taxonomy" id="64659"/>
    <lineage>
        <taxon>Eukaryota</taxon>
        <taxon>Fungi</taxon>
        <taxon>Dikarya</taxon>
        <taxon>Basidiomycota</taxon>
        <taxon>Agaricomycotina</taxon>
        <taxon>Agaricomycetes</taxon>
        <taxon>Agaricomycetidae</taxon>
        <taxon>Agaricales</taxon>
        <taxon>Tricholomatineae</taxon>
        <taxon>Clitocybaceae</taxon>
        <taxon>Collybia</taxon>
    </lineage>
</organism>
<dbReference type="AlphaFoldDB" id="A0A9P5Y3B1"/>
<gene>
    <name evidence="1" type="ORF">BDZ94DRAFT_1282844</name>
</gene>